<accession>A0A9E7EEM4</accession>
<dbReference type="InterPro" id="IPR003591">
    <property type="entry name" value="Leu-rich_rpt_typical-subtyp"/>
</dbReference>
<dbReference type="SMART" id="SM00365">
    <property type="entry name" value="LRR_SD22"/>
    <property type="match status" value="9"/>
</dbReference>
<dbReference type="EMBL" id="CP097502">
    <property type="protein sequence ID" value="URD75776.1"/>
    <property type="molecule type" value="Genomic_DNA"/>
</dbReference>
<reference evidence="9" key="1">
    <citation type="submission" date="2022-05" db="EMBL/GenBank/DDBJ databases">
        <title>The Musa troglodytarum L. genome provides insights into the mechanism of non-climacteric behaviour and enrichment of carotenoids.</title>
        <authorList>
            <person name="Wang J."/>
        </authorList>
    </citation>
    <scope>NUCLEOTIDE SEQUENCE</scope>
    <source>
        <tissue evidence="9">Leaf</tissue>
    </source>
</reference>
<dbReference type="Pfam" id="PF00560">
    <property type="entry name" value="LRR_1"/>
    <property type="match status" value="4"/>
</dbReference>
<dbReference type="Proteomes" id="UP001055439">
    <property type="component" value="Chromosome 1"/>
</dbReference>
<organism evidence="9 10">
    <name type="scientific">Musa troglodytarum</name>
    <name type="common">fe'i banana</name>
    <dbReference type="NCBI Taxonomy" id="320322"/>
    <lineage>
        <taxon>Eukaryota</taxon>
        <taxon>Viridiplantae</taxon>
        <taxon>Streptophyta</taxon>
        <taxon>Embryophyta</taxon>
        <taxon>Tracheophyta</taxon>
        <taxon>Spermatophyta</taxon>
        <taxon>Magnoliopsida</taxon>
        <taxon>Liliopsida</taxon>
        <taxon>Zingiberales</taxon>
        <taxon>Musaceae</taxon>
        <taxon>Musa</taxon>
    </lineage>
</organism>
<evidence type="ECO:0000256" key="3">
    <source>
        <dbReference type="ARBA" id="ARBA00022692"/>
    </source>
</evidence>
<dbReference type="SUPFAM" id="SSF52058">
    <property type="entry name" value="L domain-like"/>
    <property type="match status" value="1"/>
</dbReference>
<evidence type="ECO:0000256" key="7">
    <source>
        <dbReference type="SAM" id="Phobius"/>
    </source>
</evidence>
<evidence type="ECO:0000256" key="5">
    <source>
        <dbReference type="ARBA" id="ARBA00022989"/>
    </source>
</evidence>
<dbReference type="InterPro" id="IPR052595">
    <property type="entry name" value="LRRC69/RLP"/>
</dbReference>
<name>A0A9E7EEM4_9LILI</name>
<evidence type="ECO:0000256" key="4">
    <source>
        <dbReference type="ARBA" id="ARBA00022737"/>
    </source>
</evidence>
<feature type="domain" description="Disease resistance R13L4/SHOC-2-like LRR" evidence="8">
    <location>
        <begin position="84"/>
        <end position="185"/>
    </location>
</feature>
<dbReference type="FunFam" id="3.80.10.10:FF:000095">
    <property type="entry name" value="LRR receptor-like serine/threonine-protein kinase GSO1"/>
    <property type="match status" value="2"/>
</dbReference>
<gene>
    <name evidence="9" type="ORF">MUK42_25959</name>
</gene>
<dbReference type="InterPro" id="IPR055414">
    <property type="entry name" value="LRR_R13L4/SHOC2-like"/>
</dbReference>
<dbReference type="Pfam" id="PF13855">
    <property type="entry name" value="LRR_8"/>
    <property type="match status" value="1"/>
</dbReference>
<proteinExistence type="predicted"/>
<dbReference type="SMART" id="SM00369">
    <property type="entry name" value="LRR_TYP"/>
    <property type="match status" value="8"/>
</dbReference>
<dbReference type="SUPFAM" id="SSF52047">
    <property type="entry name" value="RNI-like"/>
    <property type="match status" value="1"/>
</dbReference>
<keyword evidence="5 7" id="KW-1133">Transmembrane helix</keyword>
<evidence type="ECO:0000313" key="9">
    <source>
        <dbReference type="EMBL" id="URD75776.1"/>
    </source>
</evidence>
<protein>
    <submittedName>
        <fullName evidence="9">Protein TOO MANY</fullName>
    </submittedName>
</protein>
<keyword evidence="10" id="KW-1185">Reference proteome</keyword>
<dbReference type="Gene3D" id="3.80.10.10">
    <property type="entry name" value="Ribonuclease Inhibitor"/>
    <property type="match status" value="5"/>
</dbReference>
<feature type="transmembrane region" description="Helical" evidence="7">
    <location>
        <begin position="611"/>
        <end position="635"/>
    </location>
</feature>
<keyword evidence="4" id="KW-0677">Repeat</keyword>
<dbReference type="OrthoDB" id="2105857at2759"/>
<dbReference type="InterPro" id="IPR001611">
    <property type="entry name" value="Leu-rich_rpt"/>
</dbReference>
<dbReference type="Pfam" id="PF23598">
    <property type="entry name" value="LRR_14"/>
    <property type="match status" value="1"/>
</dbReference>
<dbReference type="InterPro" id="IPR032675">
    <property type="entry name" value="LRR_dom_sf"/>
</dbReference>
<feature type="transmembrane region" description="Helical" evidence="7">
    <location>
        <begin position="539"/>
        <end position="562"/>
    </location>
</feature>
<keyword evidence="2" id="KW-0433">Leucine-rich repeat</keyword>
<evidence type="ECO:0000259" key="8">
    <source>
        <dbReference type="Pfam" id="PF23598"/>
    </source>
</evidence>
<dbReference type="GO" id="GO:0016020">
    <property type="term" value="C:membrane"/>
    <property type="evidence" value="ECO:0007669"/>
    <property type="project" value="UniProtKB-SubCell"/>
</dbReference>
<evidence type="ECO:0000256" key="6">
    <source>
        <dbReference type="ARBA" id="ARBA00023136"/>
    </source>
</evidence>
<keyword evidence="6 7" id="KW-0472">Membrane</keyword>
<dbReference type="PROSITE" id="PS51450">
    <property type="entry name" value="LRR"/>
    <property type="match status" value="1"/>
</dbReference>
<keyword evidence="3 7" id="KW-0812">Transmembrane</keyword>
<dbReference type="PANTHER" id="PTHR48057:SF7">
    <property type="entry name" value="LEUCINE-RICH REPEAT SERINE_THREONINE-PROTEIN KINASE 1"/>
    <property type="match status" value="1"/>
</dbReference>
<sequence>MLRWLSNATSLEYLLLSGCGSLTIRSLQVALGALSNLKGLDLSDNSLEGTIIGMLSNVSSRGLKHLDLRWNQLSGDIPGSLRDLEYLDLSGNFNAHEHIVASLGNLTNLRHLGLWGNSIRGEIPPTVGNFVRLEYLDLSYNGIIGKIPESIGNLSNLVELYLSGNNIAGWIPPSIENLTNLVMLDLSGNNIVGWIPPSMGNLTNLVFLDLSWNNIVGWIPPSMGKLTNLVFLDLSTNNIVGSIPETIGACIHMKVLHLADNQISGEIPATIGGLQNLLELILKGNSFTGEIPDTIGRLHSLEHLDISNNNLSGSLPKTMGGLCNLTIIDLSQNNIGGELTNLFDGLSACTQRTSLLSLHMQSNHLNGTIPSSMGRVSQLVDLFLSSNSLVGNITEAHFSNLTNLIGFTISSNSLNVILPNDWHPPFSVEFIGMSFCHLGAELPAWLQTQTQLTTLYLSRVGLSGNLPVWFSNFSRGLQSLNMSSNNLEGQLHLSPNFMLDLSNNSIVGPIPPSFAKATSLALLSLSHNHINDDEKLEKLLEYTSIVVGFVVGFWLFIGTLILKQAIRFAFFRWIDKTSDWIYVQFVRIATSSAEVGVKLEEDDDGDMLETIILDVTSVVVGFIVVSGVSIGVVIMKQGLRITLFRQHDNIYGWMQICAAES</sequence>
<evidence type="ECO:0000313" key="10">
    <source>
        <dbReference type="Proteomes" id="UP001055439"/>
    </source>
</evidence>
<dbReference type="PRINTS" id="PR00019">
    <property type="entry name" value="LEURICHRPT"/>
</dbReference>
<dbReference type="PANTHER" id="PTHR48057">
    <property type="entry name" value="LEUCINE-RICH REPEAT SERINE/THREONINE-PROTEIN KINASE 1"/>
    <property type="match status" value="1"/>
</dbReference>
<evidence type="ECO:0000256" key="1">
    <source>
        <dbReference type="ARBA" id="ARBA00004167"/>
    </source>
</evidence>
<evidence type="ECO:0000256" key="2">
    <source>
        <dbReference type="ARBA" id="ARBA00022614"/>
    </source>
</evidence>
<dbReference type="AlphaFoldDB" id="A0A9E7EEM4"/>
<comment type="subcellular location">
    <subcellularLocation>
        <location evidence="1">Membrane</location>
        <topology evidence="1">Single-pass membrane protein</topology>
    </subcellularLocation>
</comment>
<dbReference type="Pfam" id="PF13516">
    <property type="entry name" value="LRR_6"/>
    <property type="match status" value="2"/>
</dbReference>